<dbReference type="PRINTS" id="PR00332">
    <property type="entry name" value="HISTRIAD"/>
</dbReference>
<dbReference type="AlphaFoldDB" id="A0A6G0TBA3"/>
<evidence type="ECO:0000256" key="2">
    <source>
        <dbReference type="PIRSR" id="PIRSR601310-3"/>
    </source>
</evidence>
<feature type="short sequence motif" description="Histidine triad motif" evidence="2 3">
    <location>
        <begin position="145"/>
        <end position="149"/>
    </location>
</feature>
<dbReference type="OrthoDB" id="672793at2759"/>
<dbReference type="InterPro" id="IPR011146">
    <property type="entry name" value="HIT-like"/>
</dbReference>
<dbReference type="GO" id="GO:0003824">
    <property type="term" value="F:catalytic activity"/>
    <property type="evidence" value="ECO:0007669"/>
    <property type="project" value="InterPro"/>
</dbReference>
<dbReference type="PANTHER" id="PTHR23089">
    <property type="entry name" value="HISTIDINE TRIAD HIT PROTEIN"/>
    <property type="match status" value="1"/>
</dbReference>
<dbReference type="Pfam" id="PF01230">
    <property type="entry name" value="HIT"/>
    <property type="match status" value="1"/>
</dbReference>
<evidence type="ECO:0000259" key="4">
    <source>
        <dbReference type="PROSITE" id="PS51084"/>
    </source>
</evidence>
<evidence type="ECO:0000256" key="3">
    <source>
        <dbReference type="PROSITE-ProRule" id="PRU00464"/>
    </source>
</evidence>
<dbReference type="SUPFAM" id="SSF54197">
    <property type="entry name" value="HIT-like"/>
    <property type="match status" value="1"/>
</dbReference>
<organism evidence="5 6">
    <name type="scientific">Aphis glycines</name>
    <name type="common">Soybean aphid</name>
    <dbReference type="NCBI Taxonomy" id="307491"/>
    <lineage>
        <taxon>Eukaryota</taxon>
        <taxon>Metazoa</taxon>
        <taxon>Ecdysozoa</taxon>
        <taxon>Arthropoda</taxon>
        <taxon>Hexapoda</taxon>
        <taxon>Insecta</taxon>
        <taxon>Pterygota</taxon>
        <taxon>Neoptera</taxon>
        <taxon>Paraneoptera</taxon>
        <taxon>Hemiptera</taxon>
        <taxon>Sternorrhyncha</taxon>
        <taxon>Aphidomorpha</taxon>
        <taxon>Aphidoidea</taxon>
        <taxon>Aphididae</taxon>
        <taxon>Aphidini</taxon>
        <taxon>Aphis</taxon>
        <taxon>Aphis</taxon>
    </lineage>
</organism>
<proteinExistence type="predicted"/>
<protein>
    <recommendedName>
        <fullName evidence="4">HIT domain-containing protein</fullName>
    </recommendedName>
</protein>
<sequence length="222" mass="24800">RKLLNFVSLVQISNISKCSYRTSSYNFTRISGPSFKMSEVEKSSIASPGGDTIFGKILRKEIPCDFIYEDDRCVAFHDINAQAPVHFLVIPRKPIEMLSVADSSDETLLGHLMLVASKLAKEQGLNDGFRLVVNNGKDGAQSVYHLHLHVLGGRQLGWPPVRSDTFGLNNIWLTKLAPRLTNFLLKSQPETPPLPIYREPISIHYNNKISSGMFHSMNICSA</sequence>
<accession>A0A6G0TBA3</accession>
<dbReference type="InterPro" id="IPR019808">
    <property type="entry name" value="Histidine_triad_CS"/>
</dbReference>
<dbReference type="PROSITE" id="PS51084">
    <property type="entry name" value="HIT_2"/>
    <property type="match status" value="1"/>
</dbReference>
<reference evidence="5 6" key="1">
    <citation type="submission" date="2019-08" db="EMBL/GenBank/DDBJ databases">
        <title>The genome of the soybean aphid Biotype 1, its phylome, world population structure and adaptation to the North American continent.</title>
        <authorList>
            <person name="Giordano R."/>
            <person name="Donthu R.K."/>
            <person name="Hernandez A.G."/>
            <person name="Wright C.L."/>
            <person name="Zimin A.V."/>
        </authorList>
    </citation>
    <scope>NUCLEOTIDE SEQUENCE [LARGE SCALE GENOMIC DNA]</scope>
    <source>
        <tissue evidence="5">Whole aphids</tissue>
    </source>
</reference>
<name>A0A6G0TBA3_APHGL</name>
<evidence type="ECO:0000256" key="1">
    <source>
        <dbReference type="PIRSR" id="PIRSR601310-1"/>
    </source>
</evidence>
<dbReference type="InterPro" id="IPR036265">
    <property type="entry name" value="HIT-like_sf"/>
</dbReference>
<gene>
    <name evidence="5" type="ORF">AGLY_011822</name>
</gene>
<dbReference type="PROSITE" id="PS00892">
    <property type="entry name" value="HIT_1"/>
    <property type="match status" value="1"/>
</dbReference>
<dbReference type="CDD" id="cd01276">
    <property type="entry name" value="PKCI_related"/>
    <property type="match status" value="1"/>
</dbReference>
<evidence type="ECO:0000313" key="6">
    <source>
        <dbReference type="Proteomes" id="UP000475862"/>
    </source>
</evidence>
<keyword evidence="6" id="KW-1185">Reference proteome</keyword>
<feature type="non-terminal residue" evidence="5">
    <location>
        <position position="1"/>
    </location>
</feature>
<feature type="domain" description="HIT" evidence="4">
    <location>
        <begin position="53"/>
        <end position="161"/>
    </location>
</feature>
<dbReference type="Proteomes" id="UP000475862">
    <property type="component" value="Unassembled WGS sequence"/>
</dbReference>
<dbReference type="InterPro" id="IPR001310">
    <property type="entry name" value="Histidine_triad_HIT"/>
</dbReference>
<comment type="caution">
    <text evidence="5">The sequence shown here is derived from an EMBL/GenBank/DDBJ whole genome shotgun (WGS) entry which is preliminary data.</text>
</comment>
<evidence type="ECO:0000313" key="5">
    <source>
        <dbReference type="EMBL" id="KAE9529726.1"/>
    </source>
</evidence>
<dbReference type="Gene3D" id="3.30.428.10">
    <property type="entry name" value="HIT-like"/>
    <property type="match status" value="1"/>
</dbReference>
<dbReference type="FunFam" id="3.30.428.10:FF:000005">
    <property type="entry name" value="Histidine triad nucleotide-binding protein 1"/>
    <property type="match status" value="1"/>
</dbReference>
<feature type="active site" description="Tele-AMP-histidine intermediate" evidence="1">
    <location>
        <position position="147"/>
    </location>
</feature>
<dbReference type="EMBL" id="VYZN01000044">
    <property type="protein sequence ID" value="KAE9529726.1"/>
    <property type="molecule type" value="Genomic_DNA"/>
</dbReference>